<dbReference type="GO" id="GO:0015934">
    <property type="term" value="C:large ribosomal subunit"/>
    <property type="evidence" value="ECO:0007669"/>
    <property type="project" value="InterPro"/>
</dbReference>
<dbReference type="PANTHER" id="PTHR11143">
    <property type="entry name" value="60S RIBOSOMAL PROTEIN L26 FAMILY MEMBER"/>
    <property type="match status" value="1"/>
</dbReference>
<feature type="domain" description="KOW" evidence="5">
    <location>
        <begin position="48"/>
        <end position="75"/>
    </location>
</feature>
<dbReference type="Pfam" id="PF00467">
    <property type="entry name" value="KOW"/>
    <property type="match status" value="1"/>
</dbReference>
<proteinExistence type="inferred from homology"/>
<dbReference type="OrthoDB" id="1688503at2759"/>
<dbReference type="Pfam" id="PF16906">
    <property type="entry name" value="Ribosomal_L26"/>
    <property type="match status" value="1"/>
</dbReference>
<dbReference type="GO" id="GO:0003735">
    <property type="term" value="F:structural constituent of ribosome"/>
    <property type="evidence" value="ECO:0007669"/>
    <property type="project" value="InterPro"/>
</dbReference>
<keyword evidence="3" id="KW-0687">Ribonucleoprotein</keyword>
<dbReference type="InterPro" id="IPR008991">
    <property type="entry name" value="Translation_prot_SH3-like_sf"/>
</dbReference>
<dbReference type="InterPro" id="IPR014722">
    <property type="entry name" value="Rib_uL2_dom2"/>
</dbReference>
<dbReference type="InterPro" id="IPR005756">
    <property type="entry name" value="Ribosomal_uL24_euk/arc"/>
</dbReference>
<organism evidence="6 7">
    <name type="scientific">Wallemia hederae</name>
    <dbReference type="NCBI Taxonomy" id="1540922"/>
    <lineage>
        <taxon>Eukaryota</taxon>
        <taxon>Fungi</taxon>
        <taxon>Dikarya</taxon>
        <taxon>Basidiomycota</taxon>
        <taxon>Wallemiomycotina</taxon>
        <taxon>Wallemiomycetes</taxon>
        <taxon>Wallemiales</taxon>
        <taxon>Wallemiaceae</taxon>
        <taxon>Wallemia</taxon>
    </lineage>
</organism>
<dbReference type="CDD" id="cd06089">
    <property type="entry name" value="KOW_RPL26"/>
    <property type="match status" value="1"/>
</dbReference>
<dbReference type="Proteomes" id="UP000310189">
    <property type="component" value="Unassembled WGS sequence"/>
</dbReference>
<sequence length="159" mass="17842">MKFSRDVSSSRRVNRKAHFSAPSSERRKLMAASLNKELRSEHNIRSLPIRRDDEVLIVRGSNKGKEGKVVQVQRNKFAIFVDRVHRDKANGQTAPTPIHPSSVVITSLKLDKGRKATIERKSVAKKAALEARNSTKDVNMSSAGLNGVDVMSVYESRYR</sequence>
<comment type="caution">
    <text evidence="6">The sequence shown here is derived from an EMBL/GenBank/DDBJ whole genome shotgun (WGS) entry which is preliminary data.</text>
</comment>
<evidence type="ECO:0000259" key="5">
    <source>
        <dbReference type="SMART" id="SM00739"/>
    </source>
</evidence>
<dbReference type="Gene3D" id="2.30.30.30">
    <property type="match status" value="1"/>
</dbReference>
<dbReference type="PROSITE" id="PS01108">
    <property type="entry name" value="RIBOSOMAL_L24"/>
    <property type="match status" value="1"/>
</dbReference>
<evidence type="ECO:0000256" key="4">
    <source>
        <dbReference type="SAM" id="MobiDB-lite"/>
    </source>
</evidence>
<dbReference type="InterPro" id="IPR041988">
    <property type="entry name" value="Ribosomal_uL24_KOW"/>
</dbReference>
<evidence type="ECO:0000256" key="1">
    <source>
        <dbReference type="ARBA" id="ARBA00010618"/>
    </source>
</evidence>
<dbReference type="AlphaFoldDB" id="A0A4T0FHB9"/>
<dbReference type="EMBL" id="SPNW01000077">
    <property type="protein sequence ID" value="TIA86664.1"/>
    <property type="molecule type" value="Genomic_DNA"/>
</dbReference>
<reference evidence="6 7" key="1">
    <citation type="submission" date="2019-03" db="EMBL/GenBank/DDBJ databases">
        <title>Sequencing 23 genomes of Wallemia ichthyophaga.</title>
        <authorList>
            <person name="Gostincar C."/>
        </authorList>
    </citation>
    <scope>NUCLEOTIDE SEQUENCE [LARGE SCALE GENOMIC DNA]</scope>
    <source>
        <strain evidence="6 7">EXF-5753</strain>
    </source>
</reference>
<accession>A0A4T0FHB9</accession>
<feature type="region of interest" description="Disordered" evidence="4">
    <location>
        <begin position="1"/>
        <end position="27"/>
    </location>
</feature>
<evidence type="ECO:0000313" key="6">
    <source>
        <dbReference type="EMBL" id="TIA86664.1"/>
    </source>
</evidence>
<dbReference type="InterPro" id="IPR005825">
    <property type="entry name" value="Ribosomal_uL24_CS"/>
</dbReference>
<gene>
    <name evidence="6" type="ORF">E3P99_03624</name>
</gene>
<keyword evidence="7" id="KW-1185">Reference proteome</keyword>
<dbReference type="GO" id="GO:0003723">
    <property type="term" value="F:RNA binding"/>
    <property type="evidence" value="ECO:0007669"/>
    <property type="project" value="InterPro"/>
</dbReference>
<dbReference type="FunFam" id="2.30.30.30:FF:000009">
    <property type="entry name" value="60S ribosomal protein L26"/>
    <property type="match status" value="1"/>
</dbReference>
<name>A0A4T0FHB9_9BASI</name>
<keyword evidence="2" id="KW-0689">Ribosomal protein</keyword>
<protein>
    <recommendedName>
        <fullName evidence="5">KOW domain-containing protein</fullName>
    </recommendedName>
</protein>
<evidence type="ECO:0000256" key="2">
    <source>
        <dbReference type="ARBA" id="ARBA00022980"/>
    </source>
</evidence>
<comment type="similarity">
    <text evidence="1">Belongs to the universal ribosomal protein uL24 family.</text>
</comment>
<dbReference type="SMART" id="SM00739">
    <property type="entry name" value="KOW"/>
    <property type="match status" value="1"/>
</dbReference>
<evidence type="ECO:0000256" key="3">
    <source>
        <dbReference type="ARBA" id="ARBA00023274"/>
    </source>
</evidence>
<evidence type="ECO:0000313" key="7">
    <source>
        <dbReference type="Proteomes" id="UP000310189"/>
    </source>
</evidence>
<dbReference type="InterPro" id="IPR005824">
    <property type="entry name" value="KOW"/>
</dbReference>
<dbReference type="SUPFAM" id="SSF50104">
    <property type="entry name" value="Translation proteins SH3-like domain"/>
    <property type="match status" value="1"/>
</dbReference>
<dbReference type="GO" id="GO:0006412">
    <property type="term" value="P:translation"/>
    <property type="evidence" value="ECO:0007669"/>
    <property type="project" value="InterPro"/>
</dbReference>
<dbReference type="NCBIfam" id="TIGR01080">
    <property type="entry name" value="rplX_A_E"/>
    <property type="match status" value="1"/>
</dbReference>